<keyword evidence="8" id="KW-1185">Reference proteome</keyword>
<evidence type="ECO:0000256" key="1">
    <source>
        <dbReference type="ARBA" id="ARBA00023015"/>
    </source>
</evidence>
<feature type="domain" description="BZIP" evidence="6">
    <location>
        <begin position="2"/>
        <end position="63"/>
    </location>
</feature>
<feature type="coiled-coil region" evidence="4">
    <location>
        <begin position="26"/>
        <end position="53"/>
    </location>
</feature>
<organism evidence="7 8">
    <name type="scientific">Pristionchus fissidentatus</name>
    <dbReference type="NCBI Taxonomy" id="1538716"/>
    <lineage>
        <taxon>Eukaryota</taxon>
        <taxon>Metazoa</taxon>
        <taxon>Ecdysozoa</taxon>
        <taxon>Nematoda</taxon>
        <taxon>Chromadorea</taxon>
        <taxon>Rhabditida</taxon>
        <taxon>Rhabditina</taxon>
        <taxon>Diplogasteromorpha</taxon>
        <taxon>Diplogasteroidea</taxon>
        <taxon>Neodiplogasteridae</taxon>
        <taxon>Pristionchus</taxon>
    </lineage>
</organism>
<dbReference type="InterPro" id="IPR024874">
    <property type="entry name" value="Transcription_factor_Maf_fam"/>
</dbReference>
<dbReference type="PANTHER" id="PTHR10129:SF44">
    <property type="entry name" value="TRAFFIC JAM, ISOFORM C"/>
    <property type="match status" value="1"/>
</dbReference>
<feature type="compositionally biased region" description="Basic and acidic residues" evidence="5">
    <location>
        <begin position="106"/>
        <end position="115"/>
    </location>
</feature>
<evidence type="ECO:0000256" key="3">
    <source>
        <dbReference type="ARBA" id="ARBA00023163"/>
    </source>
</evidence>
<dbReference type="PANTHER" id="PTHR10129">
    <property type="entry name" value="TRANSCRIPTION FACTOR MAF"/>
    <property type="match status" value="1"/>
</dbReference>
<dbReference type="GO" id="GO:0000978">
    <property type="term" value="F:RNA polymerase II cis-regulatory region sequence-specific DNA binding"/>
    <property type="evidence" value="ECO:0007669"/>
    <property type="project" value="TreeGrafter"/>
</dbReference>
<dbReference type="EMBL" id="BTSY01000005">
    <property type="protein sequence ID" value="GMT28418.1"/>
    <property type="molecule type" value="Genomic_DNA"/>
</dbReference>
<proteinExistence type="predicted"/>
<dbReference type="GO" id="GO:0005634">
    <property type="term" value="C:nucleus"/>
    <property type="evidence" value="ECO:0007669"/>
    <property type="project" value="TreeGrafter"/>
</dbReference>
<evidence type="ECO:0000259" key="6">
    <source>
        <dbReference type="SMART" id="SM00338"/>
    </source>
</evidence>
<dbReference type="SUPFAM" id="SSF57959">
    <property type="entry name" value="Leucine zipper domain"/>
    <property type="match status" value="1"/>
</dbReference>
<protein>
    <recommendedName>
        <fullName evidence="6">BZIP domain-containing protein</fullName>
    </recommendedName>
</protein>
<evidence type="ECO:0000313" key="7">
    <source>
        <dbReference type="EMBL" id="GMT28418.1"/>
    </source>
</evidence>
<dbReference type="SMART" id="SM00338">
    <property type="entry name" value="BRLZ"/>
    <property type="match status" value="1"/>
</dbReference>
<keyword evidence="4" id="KW-0175">Coiled coil</keyword>
<evidence type="ECO:0000313" key="8">
    <source>
        <dbReference type="Proteomes" id="UP001432322"/>
    </source>
</evidence>
<keyword evidence="2" id="KW-0238">DNA-binding</keyword>
<dbReference type="Gene3D" id="1.20.5.170">
    <property type="match status" value="1"/>
</dbReference>
<name>A0AAV5WCJ8_9BILA</name>
<evidence type="ECO:0000256" key="2">
    <source>
        <dbReference type="ARBA" id="ARBA00023125"/>
    </source>
</evidence>
<feature type="region of interest" description="Disordered" evidence="5">
    <location>
        <begin position="84"/>
        <end position="115"/>
    </location>
</feature>
<dbReference type="InterPro" id="IPR004826">
    <property type="entry name" value="bZIP_Maf"/>
</dbReference>
<sequence length="115" mass="13377">MLKAKRRVLKNRGYALNCRMRRVQNQAQMESDNVQLKDQIRSLRQMVQDLQNRLYYYEQGQHSIVPQTELPGMSTVMESVVTPYAPSDWSSSQQDHFGSPLITSTVKDEPSPRNY</sequence>
<dbReference type="AlphaFoldDB" id="A0AAV5WCJ8"/>
<reference evidence="7" key="1">
    <citation type="submission" date="2023-10" db="EMBL/GenBank/DDBJ databases">
        <title>Genome assembly of Pristionchus species.</title>
        <authorList>
            <person name="Yoshida K."/>
            <person name="Sommer R.J."/>
        </authorList>
    </citation>
    <scope>NUCLEOTIDE SEQUENCE</scope>
    <source>
        <strain evidence="7">RS5133</strain>
    </source>
</reference>
<dbReference type="Pfam" id="PF03131">
    <property type="entry name" value="bZIP_Maf"/>
    <property type="match status" value="1"/>
</dbReference>
<evidence type="ECO:0000256" key="5">
    <source>
        <dbReference type="SAM" id="MobiDB-lite"/>
    </source>
</evidence>
<dbReference type="InterPro" id="IPR046347">
    <property type="entry name" value="bZIP_sf"/>
</dbReference>
<accession>A0AAV5WCJ8</accession>
<keyword evidence="1" id="KW-0805">Transcription regulation</keyword>
<gene>
    <name evidence="7" type="ORF">PFISCL1PPCAC_19715</name>
</gene>
<comment type="caution">
    <text evidence="7">The sequence shown here is derived from an EMBL/GenBank/DDBJ whole genome shotgun (WGS) entry which is preliminary data.</text>
</comment>
<keyword evidence="3" id="KW-0804">Transcription</keyword>
<dbReference type="GO" id="GO:0000981">
    <property type="term" value="F:DNA-binding transcription factor activity, RNA polymerase II-specific"/>
    <property type="evidence" value="ECO:0007669"/>
    <property type="project" value="TreeGrafter"/>
</dbReference>
<feature type="compositionally biased region" description="Polar residues" evidence="5">
    <location>
        <begin position="88"/>
        <end position="105"/>
    </location>
</feature>
<evidence type="ECO:0000256" key="4">
    <source>
        <dbReference type="SAM" id="Coils"/>
    </source>
</evidence>
<dbReference type="CDD" id="cd14697">
    <property type="entry name" value="bZIP_Maf"/>
    <property type="match status" value="1"/>
</dbReference>
<dbReference type="InterPro" id="IPR004827">
    <property type="entry name" value="bZIP"/>
</dbReference>
<dbReference type="Proteomes" id="UP001432322">
    <property type="component" value="Unassembled WGS sequence"/>
</dbReference>